<proteinExistence type="predicted"/>
<dbReference type="InterPro" id="IPR006110">
    <property type="entry name" value="Pol_omega/Rpo6/RPB6"/>
</dbReference>
<dbReference type="Proteomes" id="UP000887116">
    <property type="component" value="Unassembled WGS sequence"/>
</dbReference>
<evidence type="ECO:0000256" key="3">
    <source>
        <dbReference type="SAM" id="MobiDB-lite"/>
    </source>
</evidence>
<sequence length="133" mass="15440">MAEEYEPEDPVGEDYDEGDPEDEGLDEIEQNEEENFDVLPASEQPQLNQKRITLPYMTKYERARVLGTRALQIAMNAPVMVELDGEIDPLQIAMKELNNIVRKFKNCSYSYALLKPHSTGIFKAYLFFKFKVW</sequence>
<feature type="region of interest" description="Disordered" evidence="3">
    <location>
        <begin position="1"/>
        <end position="37"/>
    </location>
</feature>
<dbReference type="PANTHER" id="PTHR47227">
    <property type="entry name" value="DNA-DIRECTED RNA POLYMERASE SUBUNIT K"/>
    <property type="match status" value="1"/>
</dbReference>
<dbReference type="InterPro" id="IPR020708">
    <property type="entry name" value="DNA-dir_RNA_polK_14-18kDa_CS"/>
</dbReference>
<reference evidence="4" key="1">
    <citation type="submission" date="2020-07" db="EMBL/GenBank/DDBJ databases">
        <title>Multicomponent nature underlies the extraordinary mechanical properties of spider dragline silk.</title>
        <authorList>
            <person name="Kono N."/>
            <person name="Nakamura H."/>
            <person name="Mori M."/>
            <person name="Yoshida Y."/>
            <person name="Ohtoshi R."/>
            <person name="Malay A.D."/>
            <person name="Moran D.A.P."/>
            <person name="Tomita M."/>
            <person name="Numata K."/>
            <person name="Arakawa K."/>
        </authorList>
    </citation>
    <scope>NUCLEOTIDE SEQUENCE</scope>
</reference>
<protein>
    <submittedName>
        <fullName evidence="4">DNA-directed RNA polymerases I, II, and III subunit RPABC2</fullName>
    </submittedName>
</protein>
<dbReference type="OrthoDB" id="259769at2759"/>
<dbReference type="GO" id="GO:0006366">
    <property type="term" value="P:transcription by RNA polymerase II"/>
    <property type="evidence" value="ECO:0007669"/>
    <property type="project" value="TreeGrafter"/>
</dbReference>
<evidence type="ECO:0000256" key="2">
    <source>
        <dbReference type="ARBA" id="ARBA00023163"/>
    </source>
</evidence>
<evidence type="ECO:0000256" key="1">
    <source>
        <dbReference type="ARBA" id="ARBA00022478"/>
    </source>
</evidence>
<dbReference type="EMBL" id="BMAO01012657">
    <property type="protein sequence ID" value="GFQ83023.1"/>
    <property type="molecule type" value="Genomic_DNA"/>
</dbReference>
<dbReference type="Pfam" id="PF01192">
    <property type="entry name" value="RNA_pol_Rpb6"/>
    <property type="match status" value="1"/>
</dbReference>
<comment type="caution">
    <text evidence="4">The sequence shown here is derived from an EMBL/GenBank/DDBJ whole genome shotgun (WGS) entry which is preliminary data.</text>
</comment>
<dbReference type="GO" id="GO:0006360">
    <property type="term" value="P:transcription by RNA polymerase I"/>
    <property type="evidence" value="ECO:0007669"/>
    <property type="project" value="TreeGrafter"/>
</dbReference>
<dbReference type="GO" id="GO:0003677">
    <property type="term" value="F:DNA binding"/>
    <property type="evidence" value="ECO:0007669"/>
    <property type="project" value="InterPro"/>
</dbReference>
<organism evidence="4 5">
    <name type="scientific">Trichonephila clavata</name>
    <name type="common">Joro spider</name>
    <name type="synonym">Nephila clavata</name>
    <dbReference type="NCBI Taxonomy" id="2740835"/>
    <lineage>
        <taxon>Eukaryota</taxon>
        <taxon>Metazoa</taxon>
        <taxon>Ecdysozoa</taxon>
        <taxon>Arthropoda</taxon>
        <taxon>Chelicerata</taxon>
        <taxon>Arachnida</taxon>
        <taxon>Araneae</taxon>
        <taxon>Araneomorphae</taxon>
        <taxon>Entelegynae</taxon>
        <taxon>Araneoidea</taxon>
        <taxon>Nephilidae</taxon>
        <taxon>Trichonephila</taxon>
    </lineage>
</organism>
<name>A0A8X6GI92_TRICU</name>
<dbReference type="GO" id="GO:0042797">
    <property type="term" value="P:tRNA transcription by RNA polymerase III"/>
    <property type="evidence" value="ECO:0007669"/>
    <property type="project" value="TreeGrafter"/>
</dbReference>
<dbReference type="GO" id="GO:0005665">
    <property type="term" value="C:RNA polymerase II, core complex"/>
    <property type="evidence" value="ECO:0007669"/>
    <property type="project" value="TreeGrafter"/>
</dbReference>
<dbReference type="NCBIfam" id="NF002208">
    <property type="entry name" value="PRK01099.1-3"/>
    <property type="match status" value="1"/>
</dbReference>
<dbReference type="PANTHER" id="PTHR47227:SF5">
    <property type="entry name" value="DNA-DIRECTED RNA POLYMERASES I, II, AND III SUBUNIT RPABC2"/>
    <property type="match status" value="1"/>
</dbReference>
<keyword evidence="2" id="KW-0804">Transcription</keyword>
<feature type="compositionally biased region" description="Acidic residues" evidence="3">
    <location>
        <begin position="1"/>
        <end position="36"/>
    </location>
</feature>
<evidence type="ECO:0000313" key="4">
    <source>
        <dbReference type="EMBL" id="GFQ83023.1"/>
    </source>
</evidence>
<dbReference type="AlphaFoldDB" id="A0A8X6GI92"/>
<dbReference type="GO" id="GO:0005736">
    <property type="term" value="C:RNA polymerase I complex"/>
    <property type="evidence" value="ECO:0007669"/>
    <property type="project" value="TreeGrafter"/>
</dbReference>
<dbReference type="SUPFAM" id="SSF63562">
    <property type="entry name" value="RPB6/omega subunit-like"/>
    <property type="match status" value="1"/>
</dbReference>
<keyword evidence="1 4" id="KW-0240">DNA-directed RNA polymerase</keyword>
<accession>A0A8X6GI92</accession>
<keyword evidence="5" id="KW-1185">Reference proteome</keyword>
<dbReference type="GO" id="GO:0005666">
    <property type="term" value="C:RNA polymerase III complex"/>
    <property type="evidence" value="ECO:0007669"/>
    <property type="project" value="TreeGrafter"/>
</dbReference>
<dbReference type="InterPro" id="IPR036161">
    <property type="entry name" value="RPB6/omega-like_sf"/>
</dbReference>
<dbReference type="PROSITE" id="PS01111">
    <property type="entry name" value="RNA_POL_K_14KD"/>
    <property type="match status" value="1"/>
</dbReference>
<evidence type="ECO:0000313" key="5">
    <source>
        <dbReference type="Proteomes" id="UP000887116"/>
    </source>
</evidence>
<dbReference type="Gene3D" id="3.90.940.10">
    <property type="match status" value="1"/>
</dbReference>
<dbReference type="GO" id="GO:0003899">
    <property type="term" value="F:DNA-directed RNA polymerase activity"/>
    <property type="evidence" value="ECO:0007669"/>
    <property type="project" value="InterPro"/>
</dbReference>
<gene>
    <name evidence="4" type="primary">POLR2F</name>
    <name evidence="4" type="ORF">TNCT_302471</name>
</gene>